<dbReference type="Proteomes" id="UP000604825">
    <property type="component" value="Unassembled WGS sequence"/>
</dbReference>
<evidence type="ECO:0000259" key="1">
    <source>
        <dbReference type="SMART" id="SM00474"/>
    </source>
</evidence>
<evidence type="ECO:0000313" key="2">
    <source>
        <dbReference type="EMBL" id="CAD6334099.1"/>
    </source>
</evidence>
<gene>
    <name evidence="2" type="ORF">NCGR_LOCUS58197</name>
</gene>
<proteinExistence type="predicted"/>
<dbReference type="OrthoDB" id="10261556at2759"/>
<accession>A0A811RXV3</accession>
<reference evidence="2" key="1">
    <citation type="submission" date="2020-10" db="EMBL/GenBank/DDBJ databases">
        <authorList>
            <person name="Han B."/>
            <person name="Lu T."/>
            <person name="Zhao Q."/>
            <person name="Huang X."/>
            <person name="Zhao Y."/>
        </authorList>
    </citation>
    <scope>NUCLEOTIDE SEQUENCE</scope>
</reference>
<dbReference type="Pfam" id="PF01612">
    <property type="entry name" value="DNA_pol_A_exo1"/>
    <property type="match status" value="1"/>
</dbReference>
<feature type="domain" description="3'-5' exonuclease" evidence="1">
    <location>
        <begin position="356"/>
        <end position="534"/>
    </location>
</feature>
<dbReference type="InterPro" id="IPR002562">
    <property type="entry name" value="3'-5'_exonuclease_dom"/>
</dbReference>
<dbReference type="AlphaFoldDB" id="A0A811RXV3"/>
<dbReference type="InterPro" id="IPR012337">
    <property type="entry name" value="RNaseH-like_sf"/>
</dbReference>
<dbReference type="GO" id="GO:0003676">
    <property type="term" value="F:nucleic acid binding"/>
    <property type="evidence" value="ECO:0007669"/>
    <property type="project" value="InterPro"/>
</dbReference>
<organism evidence="2 3">
    <name type="scientific">Miscanthus lutarioriparius</name>
    <dbReference type="NCBI Taxonomy" id="422564"/>
    <lineage>
        <taxon>Eukaryota</taxon>
        <taxon>Viridiplantae</taxon>
        <taxon>Streptophyta</taxon>
        <taxon>Embryophyta</taxon>
        <taxon>Tracheophyta</taxon>
        <taxon>Spermatophyta</taxon>
        <taxon>Magnoliopsida</taxon>
        <taxon>Liliopsida</taxon>
        <taxon>Poales</taxon>
        <taxon>Poaceae</taxon>
        <taxon>PACMAD clade</taxon>
        <taxon>Panicoideae</taxon>
        <taxon>Andropogonodae</taxon>
        <taxon>Andropogoneae</taxon>
        <taxon>Saccharinae</taxon>
        <taxon>Miscanthus</taxon>
    </lineage>
</organism>
<keyword evidence="3" id="KW-1185">Reference proteome</keyword>
<dbReference type="InterPro" id="IPR036397">
    <property type="entry name" value="RNaseH_sf"/>
</dbReference>
<protein>
    <recommendedName>
        <fullName evidence="1">3'-5' exonuclease domain-containing protein</fullName>
    </recommendedName>
</protein>
<dbReference type="GO" id="GO:0008408">
    <property type="term" value="F:3'-5' exonuclease activity"/>
    <property type="evidence" value="ECO:0007669"/>
    <property type="project" value="InterPro"/>
</dbReference>
<dbReference type="EMBL" id="CAJGYO010000017">
    <property type="protein sequence ID" value="CAD6334099.1"/>
    <property type="molecule type" value="Genomic_DNA"/>
</dbReference>
<dbReference type="GO" id="GO:0006139">
    <property type="term" value="P:nucleobase-containing compound metabolic process"/>
    <property type="evidence" value="ECO:0007669"/>
    <property type="project" value="InterPro"/>
</dbReference>
<sequence length="680" mass="77370">MGYFEQVTPEGPETNQHDEQRSIRLHAFSDLSHVPAATFIYLLKDCYGYGTNKATSKFKILMQLVKVALHNGPQPGPFTYVVQCMYIVPLLGKTYSEGFSHMLTSSLRHLKSVESVQKDFLEAKHLAVQLVLDILDSVVPHENRILIKLLETFEIELRDVAHALYGSELDDDDLMKAREHLRQQVKRCMESESNAVAVALITRFSIQCCDESFIIKLIENNQLEIAEECATFMGKEMISLVIQKYLDIKMLKSANKLVKEHELTEEFPDVSYLYKESLVKKLAEKGCWDIAETRAKKETKLLEYLVYLAMEAGYMEKVDELCQRYSLESYVDSLVPEKVFCVSDYLDLKKLDVEEIVWVDEINGLLNATSNIEACKIIGMDCEWRPNFEKNTKPSKVSIIQIASDKVAFIFDLIKLYEDDPKALDSCLRRIMCSSKILKLGYDIQCDLHQLMQSYGELECFQSYEMLLDMQKLFKGVTGGLSGLSKEILGAGLNKSRRNSNWEQRPLTQNQKEYAALDAVVLVHIFHEHMRRQAQFGVSEGNKVEWKSHVVSCHSTHLARNNSTASCDTPGHQLIQLTVFCRATFVGPSRISIRTLKFGWVPKSSLRPHSWGLTLRPPFYRDDGSSPASLFRPCKLHFCATRKGHSMDLGGKGIGRAALARELSIPIDEIEDGNRDQLCQ</sequence>
<dbReference type="SUPFAM" id="SSF53098">
    <property type="entry name" value="Ribonuclease H-like"/>
    <property type="match status" value="1"/>
</dbReference>
<dbReference type="SMART" id="SM00474">
    <property type="entry name" value="35EXOc"/>
    <property type="match status" value="1"/>
</dbReference>
<dbReference type="InterPro" id="IPR052408">
    <property type="entry name" value="Exonuclease_MUT-7-like"/>
</dbReference>
<dbReference type="Gene3D" id="3.30.420.10">
    <property type="entry name" value="Ribonuclease H-like superfamily/Ribonuclease H"/>
    <property type="match status" value="1"/>
</dbReference>
<name>A0A811RXV3_9POAL</name>
<comment type="caution">
    <text evidence="2">The sequence shown here is derived from an EMBL/GenBank/DDBJ whole genome shotgun (WGS) entry which is preliminary data.</text>
</comment>
<evidence type="ECO:0000313" key="3">
    <source>
        <dbReference type="Proteomes" id="UP000604825"/>
    </source>
</evidence>
<dbReference type="PANTHER" id="PTHR47765">
    <property type="entry name" value="3'-5' EXONUCLEASE DOMAIN-CONTAINING PROTEIN"/>
    <property type="match status" value="1"/>
</dbReference>
<dbReference type="FunFam" id="3.30.420.10:FF:000098">
    <property type="entry name" value="Polynucleotidyl transferase ribonuclease H-like superfamily protein"/>
    <property type="match status" value="1"/>
</dbReference>
<dbReference type="PANTHER" id="PTHR47765:SF2">
    <property type="entry name" value="EXONUCLEASE MUT-7 HOMOLOG"/>
    <property type="match status" value="1"/>
</dbReference>